<evidence type="ECO:0000313" key="2">
    <source>
        <dbReference type="Proteomes" id="UP000003340"/>
    </source>
</evidence>
<name>C0EFQ7_9FIRM</name>
<dbReference type="STRING" id="537013.CLOSTMETH_02699"/>
<comment type="caution">
    <text evidence="1">The sequence shown here is derived from an EMBL/GenBank/DDBJ whole genome shotgun (WGS) entry which is preliminary data.</text>
</comment>
<reference evidence="1 2" key="1">
    <citation type="submission" date="2009-01" db="EMBL/GenBank/DDBJ databases">
        <authorList>
            <person name="Fulton L."/>
            <person name="Clifton S."/>
            <person name="Fulton B."/>
            <person name="Xu J."/>
            <person name="Minx P."/>
            <person name="Pepin K.H."/>
            <person name="Johnson M."/>
            <person name="Bhonagiri V."/>
            <person name="Nash W.E."/>
            <person name="Mardis E.R."/>
            <person name="Wilson R.K."/>
        </authorList>
    </citation>
    <scope>NUCLEOTIDE SEQUENCE [LARGE SCALE GENOMIC DNA]</scope>
    <source>
        <strain evidence="1 2">DSM 5476</strain>
    </source>
</reference>
<protein>
    <submittedName>
        <fullName evidence="1">Uncharacterized protein</fullName>
    </submittedName>
</protein>
<reference evidence="1 2" key="2">
    <citation type="submission" date="2009-02" db="EMBL/GenBank/DDBJ databases">
        <title>Draft genome sequence of Clostridium methylpentosum (DSM 5476).</title>
        <authorList>
            <person name="Sudarsanam P."/>
            <person name="Ley R."/>
            <person name="Guruge J."/>
            <person name="Turnbaugh P.J."/>
            <person name="Mahowald M."/>
            <person name="Liep D."/>
            <person name="Gordon J."/>
        </authorList>
    </citation>
    <scope>NUCLEOTIDE SEQUENCE [LARGE SCALE GENOMIC DNA]</scope>
    <source>
        <strain evidence="1 2">DSM 5476</strain>
    </source>
</reference>
<dbReference type="EMBL" id="ACEC01000093">
    <property type="protein sequence ID" value="EEG29686.1"/>
    <property type="molecule type" value="Genomic_DNA"/>
</dbReference>
<evidence type="ECO:0000313" key="1">
    <source>
        <dbReference type="EMBL" id="EEG29686.1"/>
    </source>
</evidence>
<gene>
    <name evidence="1" type="ORF">CLOSTMETH_02699</name>
</gene>
<sequence length="60" mass="7183">MSAKKRCVKFCRFYYLIFESRQISFQKIGSKMMLLFVKAYRAAAHWHCLQLHLPIGLFLL</sequence>
<dbReference type="Proteomes" id="UP000003340">
    <property type="component" value="Unassembled WGS sequence"/>
</dbReference>
<accession>C0EFQ7</accession>
<organism evidence="1 2">
    <name type="scientific">[Clostridium] methylpentosum DSM 5476</name>
    <dbReference type="NCBI Taxonomy" id="537013"/>
    <lineage>
        <taxon>Bacteria</taxon>
        <taxon>Bacillati</taxon>
        <taxon>Bacillota</taxon>
        <taxon>Clostridia</taxon>
        <taxon>Eubacteriales</taxon>
        <taxon>Oscillospiraceae</taxon>
        <taxon>Oscillospiraceae incertae sedis</taxon>
    </lineage>
</organism>
<dbReference type="AlphaFoldDB" id="C0EFQ7"/>
<proteinExistence type="predicted"/>
<dbReference type="HOGENOM" id="CLU_2933179_0_0_9"/>
<keyword evidence="2" id="KW-1185">Reference proteome</keyword>